<sequence length="230" mass="23840">MKVSGPILPPPATPAPSGTGAAKGQARGQFQNMIQRLESDMWAGAEAGASPVAPVTPRVPVRGAGPVAAPAKLMPASYLRDPSLPVDTQTPAPRRYDIRDIVAAQAPLTAPVASERAKSGEPLAAFAPMQTPRARAASTAGEPAAAARIATPAPQLPQTHYEALAERLSLINGAGGLSVAVRVREDRPLDADLLKRMIARVLHEHGAGNAQLYINGTHATTFDGGERHGD</sequence>
<feature type="compositionally biased region" description="Low complexity" evidence="1">
    <location>
        <begin position="15"/>
        <end position="24"/>
    </location>
</feature>
<evidence type="ECO:0000313" key="3">
    <source>
        <dbReference type="Proteomes" id="UP000829194"/>
    </source>
</evidence>
<dbReference type="RefSeq" id="WP_057944507.1">
    <property type="nucleotide sequence ID" value="NZ_CP011131.1"/>
</dbReference>
<evidence type="ECO:0000313" key="2">
    <source>
        <dbReference type="EMBL" id="UNP28978.1"/>
    </source>
</evidence>
<dbReference type="Proteomes" id="UP000829194">
    <property type="component" value="Chromosome"/>
</dbReference>
<protein>
    <submittedName>
        <fullName evidence="2">Uncharacterized protein</fullName>
    </submittedName>
</protein>
<accession>A0ABY3X8R0</accession>
<proteinExistence type="predicted"/>
<name>A0ABY3X8R0_9GAMM</name>
<reference evidence="2 3" key="1">
    <citation type="submission" date="2022-03" db="EMBL/GenBank/DDBJ databases">
        <title>Complete genome sequence of Lysobacter capsici VKM B-2533 and Lysobacter gummosus 10.1.1, promising sources of lytic agents.</title>
        <authorList>
            <person name="Tarlachkov S.V."/>
            <person name="Kudryakova I.V."/>
            <person name="Afoshin A.S."/>
            <person name="Leontyevskaya E.A."/>
            <person name="Leontyevskaya N.V."/>
        </authorList>
    </citation>
    <scope>NUCLEOTIDE SEQUENCE [LARGE SCALE GENOMIC DNA]</scope>
    <source>
        <strain evidence="2 3">10.1.1</strain>
    </source>
</reference>
<organism evidence="2 3">
    <name type="scientific">Lysobacter gummosus</name>
    <dbReference type="NCBI Taxonomy" id="262324"/>
    <lineage>
        <taxon>Bacteria</taxon>
        <taxon>Pseudomonadati</taxon>
        <taxon>Pseudomonadota</taxon>
        <taxon>Gammaproteobacteria</taxon>
        <taxon>Lysobacterales</taxon>
        <taxon>Lysobacteraceae</taxon>
        <taxon>Lysobacter</taxon>
    </lineage>
</organism>
<gene>
    <name evidence="2" type="ORF">MOV92_21305</name>
</gene>
<dbReference type="EMBL" id="CP093547">
    <property type="protein sequence ID" value="UNP28978.1"/>
    <property type="molecule type" value="Genomic_DNA"/>
</dbReference>
<evidence type="ECO:0000256" key="1">
    <source>
        <dbReference type="SAM" id="MobiDB-lite"/>
    </source>
</evidence>
<feature type="region of interest" description="Disordered" evidence="1">
    <location>
        <begin position="1"/>
        <end position="27"/>
    </location>
</feature>
<keyword evidence="3" id="KW-1185">Reference proteome</keyword>